<proteinExistence type="predicted"/>
<feature type="region of interest" description="Disordered" evidence="1">
    <location>
        <begin position="118"/>
        <end position="137"/>
    </location>
</feature>
<feature type="region of interest" description="Disordered" evidence="1">
    <location>
        <begin position="38"/>
        <end position="71"/>
    </location>
</feature>
<comment type="caution">
    <text evidence="2">The sequence shown here is derived from an EMBL/GenBank/DDBJ whole genome shotgun (WGS) entry which is preliminary data.</text>
</comment>
<gene>
    <name evidence="2" type="ORF">GCM10009104_07510</name>
</gene>
<feature type="region of interest" description="Disordered" evidence="1">
    <location>
        <begin position="1"/>
        <end position="24"/>
    </location>
</feature>
<evidence type="ECO:0000256" key="1">
    <source>
        <dbReference type="SAM" id="MobiDB-lite"/>
    </source>
</evidence>
<protein>
    <submittedName>
        <fullName evidence="2">Uncharacterized protein</fullName>
    </submittedName>
</protein>
<reference evidence="2 3" key="1">
    <citation type="journal article" date="2019" name="Int. J. Syst. Evol. Microbiol.">
        <title>The Global Catalogue of Microorganisms (GCM) 10K type strain sequencing project: providing services to taxonomists for standard genome sequencing and annotation.</title>
        <authorList>
            <consortium name="The Broad Institute Genomics Platform"/>
            <consortium name="The Broad Institute Genome Sequencing Center for Infectious Disease"/>
            <person name="Wu L."/>
            <person name="Ma J."/>
        </authorList>
    </citation>
    <scope>NUCLEOTIDE SEQUENCE [LARGE SCALE GENOMIC DNA]</scope>
    <source>
        <strain evidence="2 3">JCM 15134</strain>
    </source>
</reference>
<organism evidence="2 3">
    <name type="scientific">Marinobacterium maritimum</name>
    <dbReference type="NCBI Taxonomy" id="500162"/>
    <lineage>
        <taxon>Bacteria</taxon>
        <taxon>Pseudomonadati</taxon>
        <taxon>Pseudomonadota</taxon>
        <taxon>Gammaproteobacteria</taxon>
        <taxon>Oceanospirillales</taxon>
        <taxon>Oceanospirillaceae</taxon>
        <taxon>Marinobacterium</taxon>
    </lineage>
</organism>
<dbReference type="Proteomes" id="UP001499915">
    <property type="component" value="Unassembled WGS sequence"/>
</dbReference>
<evidence type="ECO:0000313" key="2">
    <source>
        <dbReference type="EMBL" id="GAA0684615.1"/>
    </source>
</evidence>
<sequence length="137" mass="15059">MIRIDSLTQPTTGVTTPTPKDSHQSSFAALLAEQAAKTAETSKAVLEKDHESDIPLTAPDDTHQANPRDELLRLLSMSPAERIRYQMLQEMGLTEEALKQLPYEERMKIEEMIKEEIERQLGGGGKGSAEAQPGASV</sequence>
<keyword evidence="3" id="KW-1185">Reference proteome</keyword>
<dbReference type="RefSeq" id="WP_343802501.1">
    <property type="nucleotide sequence ID" value="NZ_BAAAET010000001.1"/>
</dbReference>
<dbReference type="EMBL" id="BAAAET010000001">
    <property type="protein sequence ID" value="GAA0684615.1"/>
    <property type="molecule type" value="Genomic_DNA"/>
</dbReference>
<accession>A0ABN1I2Y7</accession>
<feature type="compositionally biased region" description="Basic and acidic residues" evidence="1">
    <location>
        <begin position="60"/>
        <end position="71"/>
    </location>
</feature>
<evidence type="ECO:0000313" key="3">
    <source>
        <dbReference type="Proteomes" id="UP001499915"/>
    </source>
</evidence>
<feature type="compositionally biased region" description="Low complexity" evidence="1">
    <location>
        <begin position="8"/>
        <end position="19"/>
    </location>
</feature>
<name>A0ABN1I2Y7_9GAMM</name>